<keyword evidence="2" id="KW-0804">Transcription</keyword>
<organism evidence="4 5">
    <name type="scientific">Mycobacterium scrofulaceum</name>
    <dbReference type="NCBI Taxonomy" id="1783"/>
    <lineage>
        <taxon>Bacteria</taxon>
        <taxon>Bacillati</taxon>
        <taxon>Actinomycetota</taxon>
        <taxon>Actinomycetes</taxon>
        <taxon>Mycobacteriales</taxon>
        <taxon>Mycobacteriaceae</taxon>
        <taxon>Mycobacterium</taxon>
    </lineage>
</organism>
<dbReference type="InterPro" id="IPR036390">
    <property type="entry name" value="WH_DNA-bd_sf"/>
</dbReference>
<dbReference type="Gene3D" id="1.10.10.10">
    <property type="entry name" value="Winged helix-like DNA-binding domain superfamily/Winged helix DNA-binding domain"/>
    <property type="match status" value="1"/>
</dbReference>
<dbReference type="EMBL" id="LZJY01000119">
    <property type="protein sequence ID" value="OBI06718.1"/>
    <property type="molecule type" value="Genomic_DNA"/>
</dbReference>
<evidence type="ECO:0000313" key="4">
    <source>
        <dbReference type="EMBL" id="OBI06718.1"/>
    </source>
</evidence>
<sequence length="302" mass="32967">MHTIRIWTDRREVSIGTSTAKSPPTGRVVDVLAALADSPTGLTSAEVAKRCAISTSTCALVLAELEGRAWVARREDRRYVLGSGLFGVVHGLRAQFPLLDRGRDALRFLHDTLGAGCSMSKIGGRHLITVDAVGHGTDGGQAVGQRFPIDPPFGLVAMAWRDDEFVRTWLHRVMPRLTRAEVAEHQRVLADIRARGYGAWRFDDTHQSLHDRLTKVLASLEPTARVTRQLTTLMTMVTLQSVTDALETDLAAAEFVVLPIFGPDGQPEYQIEIHLGRSPGLTLPELDAALRHAQGMLAATVS</sequence>
<comment type="caution">
    <text evidence="4">The sequence shown here is derived from an EMBL/GenBank/DDBJ whole genome shotgun (WGS) entry which is preliminary data.</text>
</comment>
<evidence type="ECO:0000256" key="2">
    <source>
        <dbReference type="ARBA" id="ARBA00023163"/>
    </source>
</evidence>
<dbReference type="SUPFAM" id="SSF55781">
    <property type="entry name" value="GAF domain-like"/>
    <property type="match status" value="1"/>
</dbReference>
<dbReference type="GO" id="GO:0045892">
    <property type="term" value="P:negative regulation of DNA-templated transcription"/>
    <property type="evidence" value="ECO:0007669"/>
    <property type="project" value="TreeGrafter"/>
</dbReference>
<keyword evidence="1" id="KW-0805">Transcription regulation</keyword>
<protein>
    <submittedName>
        <fullName evidence="4">Transcriptional regulator</fullName>
    </submittedName>
</protein>
<dbReference type="Gene3D" id="3.30.450.40">
    <property type="match status" value="1"/>
</dbReference>
<proteinExistence type="predicted"/>
<dbReference type="InterPro" id="IPR036388">
    <property type="entry name" value="WH-like_DNA-bd_sf"/>
</dbReference>
<evidence type="ECO:0000259" key="3">
    <source>
        <dbReference type="Pfam" id="PF12802"/>
    </source>
</evidence>
<evidence type="ECO:0000256" key="1">
    <source>
        <dbReference type="ARBA" id="ARBA00023015"/>
    </source>
</evidence>
<dbReference type="PANTHER" id="PTHR30136">
    <property type="entry name" value="HELIX-TURN-HELIX TRANSCRIPTIONAL REGULATOR, ICLR FAMILY"/>
    <property type="match status" value="1"/>
</dbReference>
<dbReference type="InterPro" id="IPR000835">
    <property type="entry name" value="HTH_MarR-typ"/>
</dbReference>
<dbReference type="Pfam" id="PF12802">
    <property type="entry name" value="MarR_2"/>
    <property type="match status" value="1"/>
</dbReference>
<gene>
    <name evidence="4" type="ORF">A5679_12050</name>
</gene>
<accession>A0A1A2W1K9</accession>
<dbReference type="AlphaFoldDB" id="A0A1A2W1K9"/>
<dbReference type="PANTHER" id="PTHR30136:SF35">
    <property type="entry name" value="HTH-TYPE TRANSCRIPTIONAL REGULATOR RV1719"/>
    <property type="match status" value="1"/>
</dbReference>
<dbReference type="GO" id="GO:0003677">
    <property type="term" value="F:DNA binding"/>
    <property type="evidence" value="ECO:0007669"/>
    <property type="project" value="TreeGrafter"/>
</dbReference>
<dbReference type="InterPro" id="IPR050707">
    <property type="entry name" value="HTH_MetabolicPath_Reg"/>
</dbReference>
<dbReference type="RefSeq" id="WP_067303175.1">
    <property type="nucleotide sequence ID" value="NZ_LZJY01000119.1"/>
</dbReference>
<reference evidence="4 5" key="1">
    <citation type="submission" date="2016-06" db="EMBL/GenBank/DDBJ databases">
        <authorList>
            <person name="Kjaerup R.B."/>
            <person name="Dalgaard T.S."/>
            <person name="Juul-Madsen H.R."/>
        </authorList>
    </citation>
    <scope>NUCLEOTIDE SEQUENCE [LARGE SCALE GENOMIC DNA]</scope>
    <source>
        <strain evidence="4 5">E2838</strain>
    </source>
</reference>
<dbReference type="GO" id="GO:0003700">
    <property type="term" value="F:DNA-binding transcription factor activity"/>
    <property type="evidence" value="ECO:0007669"/>
    <property type="project" value="InterPro"/>
</dbReference>
<name>A0A1A2W1K9_MYCSC</name>
<dbReference type="Proteomes" id="UP000092207">
    <property type="component" value="Unassembled WGS sequence"/>
</dbReference>
<feature type="domain" description="HTH marR-type" evidence="3">
    <location>
        <begin position="25"/>
        <end position="77"/>
    </location>
</feature>
<evidence type="ECO:0000313" key="5">
    <source>
        <dbReference type="Proteomes" id="UP000092207"/>
    </source>
</evidence>
<dbReference type="InterPro" id="IPR029016">
    <property type="entry name" value="GAF-like_dom_sf"/>
</dbReference>
<dbReference type="SUPFAM" id="SSF46785">
    <property type="entry name" value="Winged helix' DNA-binding domain"/>
    <property type="match status" value="1"/>
</dbReference>